<accession>A0ABD2N9E8</accession>
<keyword evidence="11" id="KW-0520">NAD</keyword>
<keyword evidence="3" id="KW-0596">Phosphopantetheine</keyword>
<evidence type="ECO:0000256" key="6">
    <source>
        <dbReference type="ARBA" id="ARBA00022679"/>
    </source>
</evidence>
<dbReference type="Gene3D" id="3.40.366.10">
    <property type="entry name" value="Malonyl-Coenzyme A Acyl Carrier Protein, domain 2"/>
    <property type="match status" value="1"/>
</dbReference>
<dbReference type="InterPro" id="IPR014043">
    <property type="entry name" value="Acyl_transferase_dom"/>
</dbReference>
<dbReference type="SMART" id="SM00827">
    <property type="entry name" value="PKS_AT"/>
    <property type="match status" value="1"/>
</dbReference>
<evidence type="ECO:0000256" key="9">
    <source>
        <dbReference type="ARBA" id="ARBA00022857"/>
    </source>
</evidence>
<evidence type="ECO:0000313" key="18">
    <source>
        <dbReference type="Proteomes" id="UP001516400"/>
    </source>
</evidence>
<dbReference type="PROSITE" id="PS52004">
    <property type="entry name" value="KS3_2"/>
    <property type="match status" value="1"/>
</dbReference>
<reference evidence="17 18" key="1">
    <citation type="journal article" date="2021" name="BMC Biol.">
        <title>Horizontally acquired antibacterial genes associated with adaptive radiation of ladybird beetles.</title>
        <authorList>
            <person name="Li H.S."/>
            <person name="Tang X.F."/>
            <person name="Huang Y.H."/>
            <person name="Xu Z.Y."/>
            <person name="Chen M.L."/>
            <person name="Du X.Y."/>
            <person name="Qiu B.Y."/>
            <person name="Chen P.T."/>
            <person name="Zhang W."/>
            <person name="Slipinski A."/>
            <person name="Escalona H.E."/>
            <person name="Waterhouse R.M."/>
            <person name="Zwick A."/>
            <person name="Pang H."/>
        </authorList>
    </citation>
    <scope>NUCLEOTIDE SEQUENCE [LARGE SCALE GENOMIC DNA]</scope>
    <source>
        <strain evidence="17">SYSU2018</strain>
    </source>
</reference>
<dbReference type="GO" id="GO:0016787">
    <property type="term" value="F:hydrolase activity"/>
    <property type="evidence" value="ECO:0007669"/>
    <property type="project" value="UniProtKB-KW"/>
</dbReference>
<dbReference type="AlphaFoldDB" id="A0ABD2N9E8"/>
<evidence type="ECO:0000259" key="16">
    <source>
        <dbReference type="PROSITE" id="PS52004"/>
    </source>
</evidence>
<keyword evidence="13" id="KW-0275">Fatty acid biosynthesis</keyword>
<evidence type="ECO:0000313" key="17">
    <source>
        <dbReference type="EMBL" id="KAL3275413.1"/>
    </source>
</evidence>
<organism evidence="17 18">
    <name type="scientific">Cryptolaemus montrouzieri</name>
    <dbReference type="NCBI Taxonomy" id="559131"/>
    <lineage>
        <taxon>Eukaryota</taxon>
        <taxon>Metazoa</taxon>
        <taxon>Ecdysozoa</taxon>
        <taxon>Arthropoda</taxon>
        <taxon>Hexapoda</taxon>
        <taxon>Insecta</taxon>
        <taxon>Pterygota</taxon>
        <taxon>Neoptera</taxon>
        <taxon>Endopterygota</taxon>
        <taxon>Coleoptera</taxon>
        <taxon>Polyphaga</taxon>
        <taxon>Cucujiformia</taxon>
        <taxon>Coccinelloidea</taxon>
        <taxon>Coccinellidae</taxon>
        <taxon>Scymninae</taxon>
        <taxon>Scymnini</taxon>
        <taxon>Cryptolaemus</taxon>
    </lineage>
</organism>
<gene>
    <name evidence="17" type="ORF">HHI36_020176</name>
</gene>
<evidence type="ECO:0000256" key="2">
    <source>
        <dbReference type="ARBA" id="ARBA00018769"/>
    </source>
</evidence>
<dbReference type="InterPro" id="IPR032821">
    <property type="entry name" value="PKS_assoc"/>
</dbReference>
<dbReference type="Gene3D" id="3.40.47.10">
    <property type="match status" value="1"/>
</dbReference>
<evidence type="ECO:0000256" key="12">
    <source>
        <dbReference type="ARBA" id="ARBA00023098"/>
    </source>
</evidence>
<dbReference type="SUPFAM" id="SSF52151">
    <property type="entry name" value="FabD/lysophospholipase-like"/>
    <property type="match status" value="1"/>
</dbReference>
<dbReference type="PROSITE" id="PS00606">
    <property type="entry name" value="KS3_1"/>
    <property type="match status" value="1"/>
</dbReference>
<dbReference type="InterPro" id="IPR016039">
    <property type="entry name" value="Thiolase-like"/>
</dbReference>
<dbReference type="GO" id="GO:0016491">
    <property type="term" value="F:oxidoreductase activity"/>
    <property type="evidence" value="ECO:0007669"/>
    <property type="project" value="UniProtKB-KW"/>
</dbReference>
<evidence type="ECO:0000256" key="13">
    <source>
        <dbReference type="ARBA" id="ARBA00023160"/>
    </source>
</evidence>
<dbReference type="InterPro" id="IPR014030">
    <property type="entry name" value="Ketoacyl_synth_N"/>
</dbReference>
<dbReference type="SUPFAM" id="SSF53901">
    <property type="entry name" value="Thiolase-like"/>
    <property type="match status" value="1"/>
</dbReference>
<keyword evidence="4" id="KW-0444">Lipid biosynthesis</keyword>
<dbReference type="Pfam" id="PF00109">
    <property type="entry name" value="ketoacyl-synt"/>
    <property type="match status" value="1"/>
</dbReference>
<dbReference type="CDD" id="cd00833">
    <property type="entry name" value="PKS"/>
    <property type="match status" value="1"/>
</dbReference>
<dbReference type="GO" id="GO:0004312">
    <property type="term" value="F:fatty acid synthase activity"/>
    <property type="evidence" value="ECO:0007669"/>
    <property type="project" value="UniProtKB-EC"/>
</dbReference>
<dbReference type="SMART" id="SM00825">
    <property type="entry name" value="PKS_KS"/>
    <property type="match status" value="1"/>
</dbReference>
<dbReference type="Proteomes" id="UP001516400">
    <property type="component" value="Unassembled WGS sequence"/>
</dbReference>
<sequence>MPARVSEATNGYTQTSKDDIVISGLSGRFPESDNVEEFRQQLYDGIDMVTDDERRWPAGLHGLPLRTGKIKDLVHFDAQFFGVHAKQAEQMDPQLRLLLELTHEALVDAGVSPTEVRGSKCGVFLGICSSESDEFWSTDPEKINGYGLTGCCRAMFANRISYTFDFKGPSYAVDTACSSSLYALSQAINAIKSGECDSAIVGGANLLLKPNSSLQFHRLSMLSPQGMCKAFDSSGNGYVRAEAVVAIYLQKASSARRTYATVLGAKTNIDGYKEQGITFPSGQMQQQLISEVYSETGVNPLDISYIEAHGTGTKVGDPQEVNSIADFFCKNRKTPLLIGSVKSNMGHSEGASALCSIAKILIAMEEGVIPRNLHFKSPNTDIPALTDGRLKVVAENQPWEGGLVAVNSFGFGGANAHLILRSNPKPKTKRPSHDIPRIVGVSGRNQEAVNELLDLAEKHKDDEEFLSLINEIHKVNIPGHNYRGYTVLDEHKTREIVQVTSEKRPIWFVFAGMGAQWPGMAKDLMKIEAFKTSIRKSHEVLKPHGINLEDLIINGNEASFDNVLNSFVSIAAIQVALADVLSSLEIEPDGIVGHSVGEVGCAYADGSFTSEQTVLCALSRGKAILESKLKPGAMAAIGLTWEEAKRDVHLRYFLYATTV</sequence>
<keyword evidence="6" id="KW-0808">Transferase</keyword>
<dbReference type="InterPro" id="IPR018201">
    <property type="entry name" value="Ketoacyl_synth_AS"/>
</dbReference>
<keyword evidence="10" id="KW-0560">Oxidoreductase</keyword>
<evidence type="ECO:0000256" key="1">
    <source>
        <dbReference type="ARBA" id="ARBA00012873"/>
    </source>
</evidence>
<dbReference type="Pfam" id="PF02801">
    <property type="entry name" value="Ketoacyl-synt_C"/>
    <property type="match status" value="1"/>
</dbReference>
<evidence type="ECO:0000256" key="14">
    <source>
        <dbReference type="ARBA" id="ARBA00023268"/>
    </source>
</evidence>
<evidence type="ECO:0000256" key="8">
    <source>
        <dbReference type="ARBA" id="ARBA00022832"/>
    </source>
</evidence>
<keyword evidence="7" id="KW-0378">Hydrolase</keyword>
<dbReference type="GO" id="GO:0006633">
    <property type="term" value="P:fatty acid biosynthetic process"/>
    <property type="evidence" value="ECO:0007669"/>
    <property type="project" value="UniProtKB-KW"/>
</dbReference>
<dbReference type="EMBL" id="JABFTP020000083">
    <property type="protein sequence ID" value="KAL3275413.1"/>
    <property type="molecule type" value="Genomic_DNA"/>
</dbReference>
<comment type="caution">
    <text evidence="17">The sequence shown here is derived from an EMBL/GenBank/DDBJ whole genome shotgun (WGS) entry which is preliminary data.</text>
</comment>
<comment type="catalytic activity">
    <reaction evidence="15">
        <text>acetyl-CoA + n malonyl-CoA + 2n NADPH + 2n H(+) = a long-chain fatty acid + (n+1) CoA + n CO2 + 2n NADP(+).</text>
        <dbReference type="EC" id="2.3.1.85"/>
    </reaction>
</comment>
<feature type="domain" description="Ketosynthase family 3 (KS3)" evidence="16">
    <location>
        <begin position="17"/>
        <end position="422"/>
    </location>
</feature>
<evidence type="ECO:0000256" key="7">
    <source>
        <dbReference type="ARBA" id="ARBA00022801"/>
    </source>
</evidence>
<dbReference type="InterPro" id="IPR020841">
    <property type="entry name" value="PKS_Beta-ketoAc_synthase_dom"/>
</dbReference>
<keyword evidence="9" id="KW-0521">NADP</keyword>
<evidence type="ECO:0000256" key="3">
    <source>
        <dbReference type="ARBA" id="ARBA00022450"/>
    </source>
</evidence>
<dbReference type="InterPro" id="IPR014031">
    <property type="entry name" value="Ketoacyl_synth_C"/>
</dbReference>
<evidence type="ECO:0000256" key="11">
    <source>
        <dbReference type="ARBA" id="ARBA00023027"/>
    </source>
</evidence>
<keyword evidence="8" id="KW-0276">Fatty acid metabolism</keyword>
<dbReference type="InterPro" id="IPR016035">
    <property type="entry name" value="Acyl_Trfase/lysoPLipase"/>
</dbReference>
<dbReference type="Pfam" id="PF16197">
    <property type="entry name" value="KAsynt_C_assoc"/>
    <property type="match status" value="1"/>
</dbReference>
<dbReference type="EC" id="2.3.1.85" evidence="1"/>
<proteinExistence type="predicted"/>
<evidence type="ECO:0000256" key="5">
    <source>
        <dbReference type="ARBA" id="ARBA00022553"/>
    </source>
</evidence>
<evidence type="ECO:0000256" key="10">
    <source>
        <dbReference type="ARBA" id="ARBA00023002"/>
    </source>
</evidence>
<dbReference type="InterPro" id="IPR050091">
    <property type="entry name" value="PKS_NRPS_Biosynth_Enz"/>
</dbReference>
<keyword evidence="12" id="KW-0443">Lipid metabolism</keyword>
<protein>
    <recommendedName>
        <fullName evidence="2">Fatty acid synthase</fullName>
        <ecNumber evidence="1">2.3.1.85</ecNumber>
    </recommendedName>
</protein>
<keyword evidence="18" id="KW-1185">Reference proteome</keyword>
<keyword evidence="14" id="KW-0511">Multifunctional enzyme</keyword>
<keyword evidence="5" id="KW-0597">Phosphoprotein</keyword>
<dbReference type="Gene3D" id="3.30.70.3290">
    <property type="match status" value="1"/>
</dbReference>
<name>A0ABD2N9E8_9CUCU</name>
<dbReference type="PANTHER" id="PTHR43775">
    <property type="entry name" value="FATTY ACID SYNTHASE"/>
    <property type="match status" value="1"/>
</dbReference>
<dbReference type="InterPro" id="IPR001227">
    <property type="entry name" value="Ac_transferase_dom_sf"/>
</dbReference>
<evidence type="ECO:0000256" key="15">
    <source>
        <dbReference type="ARBA" id="ARBA00044883"/>
    </source>
</evidence>
<dbReference type="Pfam" id="PF00698">
    <property type="entry name" value="Acyl_transf_1"/>
    <property type="match status" value="1"/>
</dbReference>
<dbReference type="PANTHER" id="PTHR43775:SF7">
    <property type="entry name" value="FATTY ACID SYNTHASE"/>
    <property type="match status" value="1"/>
</dbReference>
<evidence type="ECO:0000256" key="4">
    <source>
        <dbReference type="ARBA" id="ARBA00022516"/>
    </source>
</evidence>